<accession>A0A1M6VEK8</accession>
<dbReference type="PANTHER" id="PTHR43630">
    <property type="entry name" value="POLY-BETA-1,6-N-ACETYL-D-GLUCOSAMINE SYNTHASE"/>
    <property type="match status" value="1"/>
</dbReference>
<keyword evidence="2" id="KW-0328">Glycosyltransferase</keyword>
<evidence type="ECO:0000256" key="3">
    <source>
        <dbReference type="ARBA" id="ARBA00022679"/>
    </source>
</evidence>
<organism evidence="6 7">
    <name type="scientific">Fibrobacter intestinalis</name>
    <dbReference type="NCBI Taxonomy" id="28122"/>
    <lineage>
        <taxon>Bacteria</taxon>
        <taxon>Pseudomonadati</taxon>
        <taxon>Fibrobacterota</taxon>
        <taxon>Fibrobacteria</taxon>
        <taxon>Fibrobacterales</taxon>
        <taxon>Fibrobacteraceae</taxon>
        <taxon>Fibrobacter</taxon>
    </lineage>
</organism>
<dbReference type="Proteomes" id="UP000184275">
    <property type="component" value="Unassembled WGS sequence"/>
</dbReference>
<evidence type="ECO:0000259" key="5">
    <source>
        <dbReference type="Pfam" id="PF00535"/>
    </source>
</evidence>
<evidence type="ECO:0000256" key="4">
    <source>
        <dbReference type="SAM" id="Phobius"/>
    </source>
</evidence>
<name>A0A1M6VEK8_9BACT</name>
<protein>
    <submittedName>
        <fullName evidence="6">Glycosyltransferase, catalytic subunit of cellulose synthase and poly-beta-1,6-N-acetylglucosamine synthase</fullName>
    </submittedName>
</protein>
<evidence type="ECO:0000256" key="1">
    <source>
        <dbReference type="ARBA" id="ARBA00006739"/>
    </source>
</evidence>
<keyword evidence="4" id="KW-1133">Transmembrane helix</keyword>
<dbReference type="CDD" id="cd06439">
    <property type="entry name" value="CESA_like_1"/>
    <property type="match status" value="1"/>
</dbReference>
<dbReference type="PANTHER" id="PTHR43630:SF1">
    <property type="entry name" value="POLY-BETA-1,6-N-ACETYL-D-GLUCOSAMINE SYNTHASE"/>
    <property type="match status" value="1"/>
</dbReference>
<dbReference type="AlphaFoldDB" id="A0A1M6VEK8"/>
<dbReference type="SUPFAM" id="SSF53448">
    <property type="entry name" value="Nucleotide-diphospho-sugar transferases"/>
    <property type="match status" value="1"/>
</dbReference>
<dbReference type="InterPro" id="IPR001173">
    <property type="entry name" value="Glyco_trans_2-like"/>
</dbReference>
<dbReference type="InterPro" id="IPR029044">
    <property type="entry name" value="Nucleotide-diphossugar_trans"/>
</dbReference>
<reference evidence="7" key="1">
    <citation type="submission" date="2016-11" db="EMBL/GenBank/DDBJ databases">
        <authorList>
            <person name="Varghese N."/>
            <person name="Submissions S."/>
        </authorList>
    </citation>
    <scope>NUCLEOTIDE SEQUENCE [LARGE SCALE GENOMIC DNA]</scope>
    <source>
        <strain evidence="7">UWOS</strain>
    </source>
</reference>
<keyword evidence="4" id="KW-0472">Membrane</keyword>
<feature type="transmembrane region" description="Helical" evidence="4">
    <location>
        <begin position="303"/>
        <end position="321"/>
    </location>
</feature>
<dbReference type="GO" id="GO:0016757">
    <property type="term" value="F:glycosyltransferase activity"/>
    <property type="evidence" value="ECO:0007669"/>
    <property type="project" value="UniProtKB-KW"/>
</dbReference>
<keyword evidence="3 6" id="KW-0808">Transferase</keyword>
<gene>
    <name evidence="6" type="ORF">SAMN05720469_11829</name>
</gene>
<dbReference type="Gene3D" id="3.90.550.10">
    <property type="entry name" value="Spore Coat Polysaccharide Biosynthesis Protein SpsA, Chain A"/>
    <property type="match status" value="1"/>
</dbReference>
<dbReference type="Pfam" id="PF00535">
    <property type="entry name" value="Glycos_transf_2"/>
    <property type="match status" value="1"/>
</dbReference>
<feature type="transmembrane region" description="Helical" evidence="4">
    <location>
        <begin position="12"/>
        <end position="35"/>
    </location>
</feature>
<evidence type="ECO:0000313" key="6">
    <source>
        <dbReference type="EMBL" id="SHK79922.1"/>
    </source>
</evidence>
<dbReference type="EMBL" id="FRAW01000018">
    <property type="protein sequence ID" value="SHK79922.1"/>
    <property type="molecule type" value="Genomic_DNA"/>
</dbReference>
<comment type="similarity">
    <text evidence="1">Belongs to the glycosyltransferase 2 family.</text>
</comment>
<keyword evidence="4" id="KW-0812">Transmembrane</keyword>
<feature type="transmembrane region" description="Helical" evidence="4">
    <location>
        <begin position="276"/>
        <end position="297"/>
    </location>
</feature>
<evidence type="ECO:0000313" key="7">
    <source>
        <dbReference type="Proteomes" id="UP000184275"/>
    </source>
</evidence>
<sequence length="549" mass="61183">MDSQMNFSPLEIAFWILLFLLVHCYVLFPVTLPFLSEIFYRKNRKTTEKRELPKVSILVSAYNEESVIEKKIQNFLELDYPKDKLEILIGDDGSADKTAEIVSRYADKGITLVKAPKNAGKAAMLNRLQNLAKGEILVFCDANTMFFPNVVRKLVAPFCDPKIGCVCGHLILTDQSGSPLGSGERSYWDLESEIKKFEGILDRLVGGNGALYAIRNSLFTPLPTKKSVMDDFFIAVKVLQKGFFCTFDPSAIGTEQTSKEGIGEYRRKVRIGRANFNYLHSYLPLLNPLHPVTAYLFASHKLLRWLTPHIAIAILILNSILLTTQKPIYFATFGLALLFFIIAGFKISSSAYYFLLMNFAMLKGSVLSFAKEHGGGWQREARGDEETPSPTSSKTPQTLALILPAVLSFMLLSASPAKALTADVSVGSSNWTEDVTEFHFSTSMHLWHPIDQMVFIGLGLDYQRYGSISLVPAMASAYMRLPFGSIIMPVATFDFGYAFGDDSQMIWKVGGGLDIKLGRYSSILVLSGYQNLKKSGDLIYLRCGLLLEI</sequence>
<keyword evidence="7" id="KW-1185">Reference proteome</keyword>
<evidence type="ECO:0000256" key="2">
    <source>
        <dbReference type="ARBA" id="ARBA00022676"/>
    </source>
</evidence>
<proteinExistence type="inferred from homology"/>
<feature type="domain" description="Glycosyltransferase 2-like" evidence="5">
    <location>
        <begin position="56"/>
        <end position="186"/>
    </location>
</feature>